<dbReference type="SUPFAM" id="SSF51621">
    <property type="entry name" value="Phosphoenolpyruvate/pyruvate domain"/>
    <property type="match status" value="1"/>
</dbReference>
<evidence type="ECO:0000256" key="1">
    <source>
        <dbReference type="ARBA" id="ARBA00005568"/>
    </source>
</evidence>
<dbReference type="GO" id="GO:0016832">
    <property type="term" value="F:aldehyde-lyase activity"/>
    <property type="evidence" value="ECO:0007669"/>
    <property type="project" value="TreeGrafter"/>
</dbReference>
<keyword evidence="2" id="KW-0479">Metal-binding</keyword>
<comment type="caution">
    <text evidence="5">The sequence shown here is derived from an EMBL/GenBank/DDBJ whole genome shotgun (WGS) entry which is preliminary data.</text>
</comment>
<reference evidence="5 6" key="1">
    <citation type="journal article" date="2016" name="Genome Biol. Evol.">
        <title>Divergent and convergent evolution of fungal pathogenicity.</title>
        <authorList>
            <person name="Shang Y."/>
            <person name="Xiao G."/>
            <person name="Zheng P."/>
            <person name="Cen K."/>
            <person name="Zhan S."/>
            <person name="Wang C."/>
        </authorList>
    </citation>
    <scope>NUCLEOTIDE SEQUENCE [LARGE SCALE GENOMIC DNA]</scope>
    <source>
        <strain evidence="5 6">RCEF 264</strain>
    </source>
</reference>
<evidence type="ECO:0000256" key="3">
    <source>
        <dbReference type="ARBA" id="ARBA00023239"/>
    </source>
</evidence>
<comment type="similarity">
    <text evidence="1">Belongs to the HpcH/HpaI aldolase family.</text>
</comment>
<dbReference type="STRING" id="1081102.A0A167MWU3"/>
<dbReference type="Proteomes" id="UP000076874">
    <property type="component" value="Unassembled WGS sequence"/>
</dbReference>
<dbReference type="Gene3D" id="3.20.20.60">
    <property type="entry name" value="Phosphoenolpyruvate-binding domains"/>
    <property type="match status" value="1"/>
</dbReference>
<gene>
    <name evidence="5" type="ORF">SPI_08720</name>
</gene>
<dbReference type="InterPro" id="IPR015813">
    <property type="entry name" value="Pyrv/PenolPyrv_kinase-like_dom"/>
</dbReference>
<evidence type="ECO:0000313" key="5">
    <source>
        <dbReference type="EMBL" id="OAA54849.1"/>
    </source>
</evidence>
<name>A0A167MWU3_9HYPO</name>
<dbReference type="AlphaFoldDB" id="A0A167MWU3"/>
<dbReference type="OrthoDB" id="1621678at2759"/>
<accession>A0A167MWU3</accession>
<organism evidence="5 6">
    <name type="scientific">Niveomyces insectorum RCEF 264</name>
    <dbReference type="NCBI Taxonomy" id="1081102"/>
    <lineage>
        <taxon>Eukaryota</taxon>
        <taxon>Fungi</taxon>
        <taxon>Dikarya</taxon>
        <taxon>Ascomycota</taxon>
        <taxon>Pezizomycotina</taxon>
        <taxon>Sordariomycetes</taxon>
        <taxon>Hypocreomycetidae</taxon>
        <taxon>Hypocreales</taxon>
        <taxon>Cordycipitaceae</taxon>
        <taxon>Niveomyces</taxon>
    </lineage>
</organism>
<dbReference type="Pfam" id="PF03328">
    <property type="entry name" value="HpcH_HpaI"/>
    <property type="match status" value="1"/>
</dbReference>
<dbReference type="GO" id="GO:0005737">
    <property type="term" value="C:cytoplasm"/>
    <property type="evidence" value="ECO:0007669"/>
    <property type="project" value="TreeGrafter"/>
</dbReference>
<keyword evidence="3" id="KW-0456">Lyase</keyword>
<evidence type="ECO:0000313" key="6">
    <source>
        <dbReference type="Proteomes" id="UP000076874"/>
    </source>
</evidence>
<dbReference type="PANTHER" id="PTHR30502:SF0">
    <property type="entry name" value="PHOSPHOENOLPYRUVATE CARBOXYLASE FAMILY PROTEIN"/>
    <property type="match status" value="1"/>
</dbReference>
<evidence type="ECO:0000256" key="2">
    <source>
        <dbReference type="ARBA" id="ARBA00022723"/>
    </source>
</evidence>
<dbReference type="InterPro" id="IPR050251">
    <property type="entry name" value="HpcH-HpaI_aldolase"/>
</dbReference>
<evidence type="ECO:0000259" key="4">
    <source>
        <dbReference type="Pfam" id="PF03328"/>
    </source>
</evidence>
<dbReference type="EMBL" id="AZHD01000022">
    <property type="protein sequence ID" value="OAA54849.1"/>
    <property type="molecule type" value="Genomic_DNA"/>
</dbReference>
<dbReference type="InterPro" id="IPR040442">
    <property type="entry name" value="Pyrv_kinase-like_dom_sf"/>
</dbReference>
<dbReference type="PANTHER" id="PTHR30502">
    <property type="entry name" value="2-KETO-3-DEOXY-L-RHAMNONATE ALDOLASE"/>
    <property type="match status" value="1"/>
</dbReference>
<keyword evidence="6" id="KW-1185">Reference proteome</keyword>
<dbReference type="InterPro" id="IPR005000">
    <property type="entry name" value="Aldolase/citrate-lyase_domain"/>
</dbReference>
<protein>
    <submittedName>
        <fullName evidence="5">Dihydroxyhept-2-ene-1,7-dioic acid aldolase</fullName>
    </submittedName>
</protein>
<proteinExistence type="inferred from homology"/>
<feature type="domain" description="HpcH/HpaI aldolase/citrate lyase" evidence="4">
    <location>
        <begin position="44"/>
        <end position="253"/>
    </location>
</feature>
<sequence>MSFDIPVTAALKAGQSTAYGFWLTFNSPAVARTILRGAAGAAAATGGARYSWVLLDAEHGLIGDADYYPLATAVAAEGASPLVRVPVAEEWLVKRALDAGAHGVLTPMCHTAADAERIVRWAKYPPVGSRGYGPMFTLHAFPDAAAVTPAAYDAHANRALVVGVQIESRAGVDNVAAIAQVPGLDFLLIGPFDLALQMGVVRGGAEHEAAIQKTLQACKAAGKKAAIFCSNGEQARERAAQGFDLVSVTTDMGALGEAMAQHLGVAHGQPQQGGSKREGY</sequence>
<dbReference type="GO" id="GO:0046872">
    <property type="term" value="F:metal ion binding"/>
    <property type="evidence" value="ECO:0007669"/>
    <property type="project" value="UniProtKB-KW"/>
</dbReference>